<feature type="compositionally biased region" description="Polar residues" evidence="1">
    <location>
        <begin position="215"/>
        <end position="231"/>
    </location>
</feature>
<dbReference type="Gene3D" id="3.10.490.10">
    <property type="entry name" value="Gamma-glutamyl cyclotransferase-like"/>
    <property type="match status" value="1"/>
</dbReference>
<sequence>MTVERVWYAAYGSNLFEKRFTYYRAGGNPPGTPRLYGGFRDPTPPARNCPLSLPGCVYFAGQSPVWSGGVAFYAHRPPPGWPVGAAARGYLLTVGQFSDLMAQEMHRQPGHGPVFDPEEVVRRGSLHLGDGHYETLWHVDDVDGIPVLTFTAPDSPLTVDLTKPSARYLSMLAGGLGESHGWPPDRILHYLSDLPGVRDFWDPEELRTVVDGRSLTGQSPDRPQPSNGPSR</sequence>
<reference evidence="2 3" key="1">
    <citation type="submission" date="2017-07" db="EMBL/GenBank/DDBJ databases">
        <title>First draft Genome Sequence of Nocardia cerradoensis isolated from human infection.</title>
        <authorList>
            <person name="Carrasco G."/>
        </authorList>
    </citation>
    <scope>NUCLEOTIDE SEQUENCE [LARGE SCALE GENOMIC DNA]</scope>
    <source>
        <strain evidence="2 3">CNM20130759</strain>
    </source>
</reference>
<dbReference type="AlphaFoldDB" id="A0A231H515"/>
<dbReference type="EMBL" id="NGAF01000008">
    <property type="protein sequence ID" value="OXR43816.1"/>
    <property type="molecule type" value="Genomic_DNA"/>
</dbReference>
<protein>
    <recommendedName>
        <fullName evidence="4">Histone deacetylase</fullName>
    </recommendedName>
</protein>
<evidence type="ECO:0008006" key="4">
    <source>
        <dbReference type="Google" id="ProtNLM"/>
    </source>
</evidence>
<dbReference type="Proteomes" id="UP000215506">
    <property type="component" value="Unassembled WGS sequence"/>
</dbReference>
<organism evidence="2 3">
    <name type="scientific">Nocardia cerradoensis</name>
    <dbReference type="NCBI Taxonomy" id="85688"/>
    <lineage>
        <taxon>Bacteria</taxon>
        <taxon>Bacillati</taxon>
        <taxon>Actinomycetota</taxon>
        <taxon>Actinomycetes</taxon>
        <taxon>Mycobacteriales</taxon>
        <taxon>Nocardiaceae</taxon>
        <taxon>Nocardia</taxon>
    </lineage>
</organism>
<feature type="region of interest" description="Disordered" evidence="1">
    <location>
        <begin position="211"/>
        <end position="231"/>
    </location>
</feature>
<dbReference type="RefSeq" id="WP_051043282.1">
    <property type="nucleotide sequence ID" value="NZ_JAAXOR010000004.1"/>
</dbReference>
<comment type="caution">
    <text evidence="2">The sequence shown here is derived from an EMBL/GenBank/DDBJ whole genome shotgun (WGS) entry which is preliminary data.</text>
</comment>
<accession>A0A231H515</accession>
<proteinExistence type="predicted"/>
<evidence type="ECO:0000313" key="3">
    <source>
        <dbReference type="Proteomes" id="UP000215506"/>
    </source>
</evidence>
<keyword evidence="3" id="KW-1185">Reference proteome</keyword>
<evidence type="ECO:0000313" key="2">
    <source>
        <dbReference type="EMBL" id="OXR43816.1"/>
    </source>
</evidence>
<name>A0A231H515_9NOCA</name>
<gene>
    <name evidence="2" type="ORF">B7C42_04051</name>
</gene>
<evidence type="ECO:0000256" key="1">
    <source>
        <dbReference type="SAM" id="MobiDB-lite"/>
    </source>
</evidence>